<comment type="function">
    <text evidence="2 4">Binds together with bS18 to 16S ribosomal RNA.</text>
</comment>
<dbReference type="Gene3D" id="3.30.70.60">
    <property type="match status" value="1"/>
</dbReference>
<keyword evidence="4" id="KW-0687">Ribonucleoprotein</keyword>
<dbReference type="InterPro" id="IPR020814">
    <property type="entry name" value="Ribosomal_S6_plastid/chlpt"/>
</dbReference>
<evidence type="ECO:0000256" key="2">
    <source>
        <dbReference type="ARBA" id="ARBA00035104"/>
    </source>
</evidence>
<protein>
    <recommendedName>
        <fullName evidence="3 4">Small ribosomal subunit protein bS6</fullName>
    </recommendedName>
</protein>
<evidence type="ECO:0000256" key="4">
    <source>
        <dbReference type="HAMAP-Rule" id="MF_00360"/>
    </source>
</evidence>
<organism evidence="5 6">
    <name type="scientific">Aerococcus suis</name>
    <dbReference type="NCBI Taxonomy" id="371602"/>
    <lineage>
        <taxon>Bacteria</taxon>
        <taxon>Bacillati</taxon>
        <taxon>Bacillota</taxon>
        <taxon>Bacilli</taxon>
        <taxon>Lactobacillales</taxon>
        <taxon>Aerococcaceae</taxon>
        <taxon>Aerococcus</taxon>
    </lineage>
</organism>
<dbReference type="CDD" id="cd00473">
    <property type="entry name" value="bS6"/>
    <property type="match status" value="1"/>
</dbReference>
<dbReference type="PANTHER" id="PTHR21011">
    <property type="entry name" value="MITOCHONDRIAL 28S RIBOSOMAL PROTEIN S6"/>
    <property type="match status" value="1"/>
</dbReference>
<dbReference type="HAMAP" id="MF_00360">
    <property type="entry name" value="Ribosomal_bS6"/>
    <property type="match status" value="1"/>
</dbReference>
<dbReference type="NCBIfam" id="TIGR00166">
    <property type="entry name" value="S6"/>
    <property type="match status" value="1"/>
</dbReference>
<proteinExistence type="inferred from homology"/>
<accession>A0A1W1ZC11</accession>
<dbReference type="InterPro" id="IPR035980">
    <property type="entry name" value="Ribosomal_bS6_sf"/>
</dbReference>
<dbReference type="GO" id="GO:0070181">
    <property type="term" value="F:small ribosomal subunit rRNA binding"/>
    <property type="evidence" value="ECO:0007669"/>
    <property type="project" value="TreeGrafter"/>
</dbReference>
<dbReference type="Pfam" id="PF01250">
    <property type="entry name" value="Ribosomal_S6"/>
    <property type="match status" value="1"/>
</dbReference>
<dbReference type="InterPro" id="IPR000529">
    <property type="entry name" value="Ribosomal_bS6"/>
</dbReference>
<dbReference type="Proteomes" id="UP000243884">
    <property type="component" value="Unassembled WGS sequence"/>
</dbReference>
<evidence type="ECO:0000313" key="6">
    <source>
        <dbReference type="Proteomes" id="UP000243884"/>
    </source>
</evidence>
<sequence length="100" mass="11779">MSELTTKYEALYIIKPDIDEASKKELVNYFDEVLTSNGATITESKDWAKRRFAYEIKKYREGIYHLVEFEADNADSVDEFNRLARINDNILRHLITKVED</sequence>
<keyword evidence="6" id="KW-1185">Reference proteome</keyword>
<dbReference type="GO" id="GO:0006412">
    <property type="term" value="P:translation"/>
    <property type="evidence" value="ECO:0007669"/>
    <property type="project" value="UniProtKB-UniRule"/>
</dbReference>
<dbReference type="InterPro" id="IPR014717">
    <property type="entry name" value="Transl_elong_EF1B/ribsomal_bS6"/>
</dbReference>
<evidence type="ECO:0000256" key="1">
    <source>
        <dbReference type="ARBA" id="ARBA00009512"/>
    </source>
</evidence>
<dbReference type="GO" id="GO:1990904">
    <property type="term" value="C:ribonucleoprotein complex"/>
    <property type="evidence" value="ECO:0007669"/>
    <property type="project" value="UniProtKB-KW"/>
</dbReference>
<dbReference type="GO" id="GO:0003735">
    <property type="term" value="F:structural constituent of ribosome"/>
    <property type="evidence" value="ECO:0007669"/>
    <property type="project" value="InterPro"/>
</dbReference>
<dbReference type="OrthoDB" id="9812702at2"/>
<keyword evidence="4" id="KW-0699">rRNA-binding</keyword>
<comment type="similarity">
    <text evidence="1 4">Belongs to the bacterial ribosomal protein bS6 family.</text>
</comment>
<dbReference type="RefSeq" id="WP_084099368.1">
    <property type="nucleotide sequence ID" value="NZ_FWXK01000007.1"/>
</dbReference>
<dbReference type="PANTHER" id="PTHR21011:SF1">
    <property type="entry name" value="SMALL RIBOSOMAL SUBUNIT PROTEIN BS6M"/>
    <property type="match status" value="1"/>
</dbReference>
<dbReference type="AlphaFoldDB" id="A0A1W1ZC11"/>
<reference evidence="6" key="1">
    <citation type="submission" date="2017-04" db="EMBL/GenBank/DDBJ databases">
        <authorList>
            <person name="Varghese N."/>
            <person name="Submissions S."/>
        </authorList>
    </citation>
    <scope>NUCLEOTIDE SEQUENCE [LARGE SCALE GENOMIC DNA]</scope>
    <source>
        <strain evidence="6">DSM 21500</strain>
    </source>
</reference>
<dbReference type="STRING" id="371602.SAMN04487984_1258"/>
<name>A0A1W1ZC11_9LACT</name>
<dbReference type="GO" id="GO:0005840">
    <property type="term" value="C:ribosome"/>
    <property type="evidence" value="ECO:0007669"/>
    <property type="project" value="UniProtKB-KW"/>
</dbReference>
<dbReference type="GO" id="GO:0005737">
    <property type="term" value="C:cytoplasm"/>
    <property type="evidence" value="ECO:0007669"/>
    <property type="project" value="UniProtKB-ARBA"/>
</dbReference>
<gene>
    <name evidence="4" type="primary">rpsF</name>
    <name evidence="5" type="ORF">SAMN04487984_1258</name>
</gene>
<dbReference type="SUPFAM" id="SSF54995">
    <property type="entry name" value="Ribosomal protein S6"/>
    <property type="match status" value="1"/>
</dbReference>
<dbReference type="EMBL" id="FWXK01000007">
    <property type="protein sequence ID" value="SMC45969.1"/>
    <property type="molecule type" value="Genomic_DNA"/>
</dbReference>
<evidence type="ECO:0000256" key="3">
    <source>
        <dbReference type="ARBA" id="ARBA00035294"/>
    </source>
</evidence>
<evidence type="ECO:0000313" key="5">
    <source>
        <dbReference type="EMBL" id="SMC45969.1"/>
    </source>
</evidence>
<keyword evidence="4 5" id="KW-0689">Ribosomal protein</keyword>
<keyword evidence="4" id="KW-0694">RNA-binding</keyword>